<dbReference type="InterPro" id="IPR036087">
    <property type="entry name" value="Nict_dMeBzImd_PRibTrfase_sf"/>
</dbReference>
<dbReference type="Pfam" id="PF02277">
    <property type="entry name" value="DBI_PRT"/>
    <property type="match status" value="1"/>
</dbReference>
<evidence type="ECO:0000313" key="11">
    <source>
        <dbReference type="EMBL" id="PQA60454.1"/>
    </source>
</evidence>
<dbReference type="InterPro" id="IPR023195">
    <property type="entry name" value="Nict_dMeBzImd_PRibTrfase_N"/>
</dbReference>
<keyword evidence="5 10" id="KW-0169">Cobalamin biosynthesis</keyword>
<dbReference type="CDD" id="cd02439">
    <property type="entry name" value="DMB-PRT_CobT"/>
    <property type="match status" value="1"/>
</dbReference>
<gene>
    <name evidence="10 11" type="primary">cobT</name>
    <name evidence="11" type="ORF">C5O19_12795</name>
</gene>
<dbReference type="HAMAP" id="MF_00230">
    <property type="entry name" value="CobT"/>
    <property type="match status" value="1"/>
</dbReference>
<evidence type="ECO:0000313" key="12">
    <source>
        <dbReference type="Proteomes" id="UP000239590"/>
    </source>
</evidence>
<keyword evidence="7 10" id="KW-0808">Transferase</keyword>
<dbReference type="FunFam" id="3.40.50.10210:FF:000001">
    <property type="entry name" value="Nicotinate-nucleotide--dimethylbenzimidazole phosphoribosyltransferase"/>
    <property type="match status" value="1"/>
</dbReference>
<dbReference type="NCBIfam" id="TIGR03160">
    <property type="entry name" value="cobT_DBIPRT"/>
    <property type="match status" value="1"/>
</dbReference>
<feature type="active site" description="Proton acceptor" evidence="10">
    <location>
        <position position="302"/>
    </location>
</feature>
<dbReference type="UniPathway" id="UPA00061">
    <property type="reaction ID" value="UER00516"/>
</dbReference>
<evidence type="ECO:0000256" key="3">
    <source>
        <dbReference type="ARBA" id="ARBA00011991"/>
    </source>
</evidence>
<comment type="pathway">
    <text evidence="1 10">Nucleoside biosynthesis; alpha-ribazole biosynthesis; alpha-ribazole from 5,6-dimethylbenzimidazole: step 1/2.</text>
</comment>
<protein>
    <recommendedName>
        <fullName evidence="4 10">Nicotinate-nucleotide--dimethylbenzimidazole phosphoribosyltransferase</fullName>
        <shortName evidence="10">NN:DBI PRT</shortName>
        <ecNumber evidence="3 10">2.4.2.21</ecNumber>
    </recommendedName>
    <alternativeName>
        <fullName evidence="8 10">N(1)-alpha-phosphoribosyltransferase</fullName>
    </alternativeName>
</protein>
<dbReference type="NCBIfam" id="NF000996">
    <property type="entry name" value="PRK00105.1"/>
    <property type="match status" value="1"/>
</dbReference>
<evidence type="ECO:0000256" key="2">
    <source>
        <dbReference type="ARBA" id="ARBA00007110"/>
    </source>
</evidence>
<dbReference type="Gene3D" id="1.10.1610.10">
    <property type="match status" value="1"/>
</dbReference>
<dbReference type="GO" id="GO:0008939">
    <property type="term" value="F:nicotinate-nucleotide-dimethylbenzimidazole phosphoribosyltransferase activity"/>
    <property type="evidence" value="ECO:0007669"/>
    <property type="project" value="UniProtKB-UniRule"/>
</dbReference>
<keyword evidence="6 10" id="KW-0328">Glycosyltransferase</keyword>
<organism evidence="11 12">
    <name type="scientific">Siphonobacter curvatus</name>
    <dbReference type="NCBI Taxonomy" id="2094562"/>
    <lineage>
        <taxon>Bacteria</taxon>
        <taxon>Pseudomonadati</taxon>
        <taxon>Bacteroidota</taxon>
        <taxon>Cytophagia</taxon>
        <taxon>Cytophagales</taxon>
        <taxon>Cytophagaceae</taxon>
        <taxon>Siphonobacter</taxon>
    </lineage>
</organism>
<evidence type="ECO:0000256" key="8">
    <source>
        <dbReference type="ARBA" id="ARBA00030686"/>
    </source>
</evidence>
<comment type="similarity">
    <text evidence="2 10">Belongs to the CobT family.</text>
</comment>
<keyword evidence="12" id="KW-1185">Reference proteome</keyword>
<sequence>MTLEETIRRKIDLKTKPLGALGQLETLALRIGLIQQTESPQLKHPTLLVFAADHGIAAEGVSAYPAEVTYQMVLNFLGGGAAINVFCRENGLDLRVVDAGVNADFPEHSSLIAAKAGYGTASFLHDSALTVEQLEFCLAKGAELVQGLQQTGCNVVGFGEMGIGNTSSASMLMSVCTGIPLDQCVGKGTGLTTDQLSRKQSVLQQALTRHGLLTDPYKILQTYGGFEIAQMVGAMLTARSLHMVLLVDGFISTAALLVASRMQPEVLENVIFCHHSAEQGHGLLLDFLQAEPLLRMNLRLGEGTGCALAYPLLKNAVAFLNQMSTFAEAGVSSLDD</sequence>
<comment type="caution">
    <text evidence="11">The sequence shown here is derived from an EMBL/GenBank/DDBJ whole genome shotgun (WGS) entry which is preliminary data.</text>
</comment>
<dbReference type="GO" id="GO:0009236">
    <property type="term" value="P:cobalamin biosynthetic process"/>
    <property type="evidence" value="ECO:0007669"/>
    <property type="project" value="UniProtKB-UniRule"/>
</dbReference>
<dbReference type="RefSeq" id="WP_104712770.1">
    <property type="nucleotide sequence ID" value="NZ_PTRA01000001.1"/>
</dbReference>
<evidence type="ECO:0000256" key="9">
    <source>
        <dbReference type="ARBA" id="ARBA00047340"/>
    </source>
</evidence>
<dbReference type="Proteomes" id="UP000239590">
    <property type="component" value="Unassembled WGS sequence"/>
</dbReference>
<evidence type="ECO:0000256" key="1">
    <source>
        <dbReference type="ARBA" id="ARBA00005049"/>
    </source>
</evidence>
<dbReference type="InterPro" id="IPR017846">
    <property type="entry name" value="Nict_dMeBzImd_PRibTrfase_bact"/>
</dbReference>
<dbReference type="EMBL" id="PTRA01000001">
    <property type="protein sequence ID" value="PQA60454.1"/>
    <property type="molecule type" value="Genomic_DNA"/>
</dbReference>
<reference evidence="12" key="1">
    <citation type="submission" date="2018-02" db="EMBL/GenBank/DDBJ databases">
        <title>Genome sequencing of Solimonas sp. HR-BB.</title>
        <authorList>
            <person name="Lee Y."/>
            <person name="Jeon C.O."/>
        </authorList>
    </citation>
    <scope>NUCLEOTIDE SEQUENCE [LARGE SCALE GENOMIC DNA]</scope>
    <source>
        <strain evidence="12">HR-U</strain>
    </source>
</reference>
<dbReference type="OrthoDB" id="9781491at2"/>
<dbReference type="AlphaFoldDB" id="A0A2S7IRX0"/>
<evidence type="ECO:0000256" key="5">
    <source>
        <dbReference type="ARBA" id="ARBA00022573"/>
    </source>
</evidence>
<dbReference type="Gene3D" id="3.40.50.10210">
    <property type="match status" value="1"/>
</dbReference>
<evidence type="ECO:0000256" key="6">
    <source>
        <dbReference type="ARBA" id="ARBA00022676"/>
    </source>
</evidence>
<proteinExistence type="inferred from homology"/>
<comment type="function">
    <text evidence="10">Catalyzes the synthesis of alpha-ribazole-5'-phosphate from nicotinate mononucleotide (NAMN) and 5,6-dimethylbenzimidazole (DMB).</text>
</comment>
<dbReference type="SUPFAM" id="SSF52733">
    <property type="entry name" value="Nicotinate mononucleotide:5,6-dimethylbenzimidazole phosphoribosyltransferase (CobT)"/>
    <property type="match status" value="1"/>
</dbReference>
<comment type="catalytic activity">
    <reaction evidence="9 10">
        <text>5,6-dimethylbenzimidazole + nicotinate beta-D-ribonucleotide = alpha-ribazole 5'-phosphate + nicotinate + H(+)</text>
        <dbReference type="Rhea" id="RHEA:11196"/>
        <dbReference type="ChEBI" id="CHEBI:15378"/>
        <dbReference type="ChEBI" id="CHEBI:15890"/>
        <dbReference type="ChEBI" id="CHEBI:32544"/>
        <dbReference type="ChEBI" id="CHEBI:57502"/>
        <dbReference type="ChEBI" id="CHEBI:57918"/>
        <dbReference type="EC" id="2.4.2.21"/>
    </reaction>
</comment>
<dbReference type="PANTHER" id="PTHR43463">
    <property type="entry name" value="NICOTINATE-NUCLEOTIDE--DIMETHYLBENZIMIDAZOLE PHOSPHORIBOSYLTRANSFERASE"/>
    <property type="match status" value="1"/>
</dbReference>
<evidence type="ECO:0000256" key="10">
    <source>
        <dbReference type="HAMAP-Rule" id="MF_00230"/>
    </source>
</evidence>
<name>A0A2S7IRX0_9BACT</name>
<dbReference type="EC" id="2.4.2.21" evidence="3 10"/>
<dbReference type="PANTHER" id="PTHR43463:SF1">
    <property type="entry name" value="NICOTINATE-NUCLEOTIDE--DIMETHYLBENZIMIDAZOLE PHOSPHORIBOSYLTRANSFERASE"/>
    <property type="match status" value="1"/>
</dbReference>
<evidence type="ECO:0000256" key="4">
    <source>
        <dbReference type="ARBA" id="ARBA00015486"/>
    </source>
</evidence>
<evidence type="ECO:0000256" key="7">
    <source>
        <dbReference type="ARBA" id="ARBA00022679"/>
    </source>
</evidence>
<accession>A0A2S7IRX0</accession>
<dbReference type="InterPro" id="IPR003200">
    <property type="entry name" value="Nict_dMeBzImd_PRibTrfase"/>
</dbReference>